<protein>
    <recommendedName>
        <fullName evidence="2">DUF4401 domain-containing protein</fullName>
    </recommendedName>
</protein>
<feature type="transmembrane region" description="Helical" evidence="1">
    <location>
        <begin position="65"/>
        <end position="82"/>
    </location>
</feature>
<keyword evidence="4" id="KW-1185">Reference proteome</keyword>
<name>A0ABP9X043_9CHLR</name>
<feature type="transmembrane region" description="Helical" evidence="1">
    <location>
        <begin position="168"/>
        <end position="186"/>
    </location>
</feature>
<dbReference type="Proteomes" id="UP001428290">
    <property type="component" value="Unassembled WGS sequence"/>
</dbReference>
<keyword evidence="1" id="KW-0812">Transmembrane</keyword>
<dbReference type="InterPro" id="IPR025513">
    <property type="entry name" value="DUF4401"/>
</dbReference>
<feature type="transmembrane region" description="Helical" evidence="1">
    <location>
        <begin position="198"/>
        <end position="219"/>
    </location>
</feature>
<reference evidence="3 4" key="1">
    <citation type="submission" date="2024-02" db="EMBL/GenBank/DDBJ databases">
        <title>Herpetosiphon gulosus NBRC 112829.</title>
        <authorList>
            <person name="Ichikawa N."/>
            <person name="Katano-Makiyama Y."/>
            <person name="Hidaka K."/>
        </authorList>
    </citation>
    <scope>NUCLEOTIDE SEQUENCE [LARGE SCALE GENOMIC DNA]</scope>
    <source>
        <strain evidence="3 4">NBRC 112829</strain>
    </source>
</reference>
<evidence type="ECO:0000259" key="2">
    <source>
        <dbReference type="Pfam" id="PF14351"/>
    </source>
</evidence>
<dbReference type="EMBL" id="BAABRU010000008">
    <property type="protein sequence ID" value="GAA5528812.1"/>
    <property type="molecule type" value="Genomic_DNA"/>
</dbReference>
<feature type="transmembrane region" description="Helical" evidence="1">
    <location>
        <begin position="117"/>
        <end position="135"/>
    </location>
</feature>
<evidence type="ECO:0000313" key="4">
    <source>
        <dbReference type="Proteomes" id="UP001428290"/>
    </source>
</evidence>
<feature type="transmembrane region" description="Helical" evidence="1">
    <location>
        <begin position="231"/>
        <end position="250"/>
    </location>
</feature>
<proteinExistence type="predicted"/>
<organism evidence="3 4">
    <name type="scientific">Herpetosiphon gulosus</name>
    <dbReference type="NCBI Taxonomy" id="1973496"/>
    <lineage>
        <taxon>Bacteria</taxon>
        <taxon>Bacillati</taxon>
        <taxon>Chloroflexota</taxon>
        <taxon>Chloroflexia</taxon>
        <taxon>Herpetosiphonales</taxon>
        <taxon>Herpetosiphonaceae</taxon>
        <taxon>Herpetosiphon</taxon>
    </lineage>
</organism>
<evidence type="ECO:0000256" key="1">
    <source>
        <dbReference type="SAM" id="Phobius"/>
    </source>
</evidence>
<dbReference type="Pfam" id="PF14351">
    <property type="entry name" value="DUF4401"/>
    <property type="match status" value="1"/>
</dbReference>
<feature type="transmembrane region" description="Helical" evidence="1">
    <location>
        <begin position="38"/>
        <end position="59"/>
    </location>
</feature>
<feature type="transmembrane region" description="Helical" evidence="1">
    <location>
        <begin position="297"/>
        <end position="316"/>
    </location>
</feature>
<comment type="caution">
    <text evidence="3">The sequence shown here is derived from an EMBL/GenBank/DDBJ whole genome shotgun (WGS) entry which is preliminary data.</text>
</comment>
<evidence type="ECO:0000313" key="3">
    <source>
        <dbReference type="EMBL" id="GAA5528812.1"/>
    </source>
</evidence>
<dbReference type="RefSeq" id="WP_345722428.1">
    <property type="nucleotide sequence ID" value="NZ_BAABRU010000008.1"/>
</dbReference>
<feature type="transmembrane region" description="Helical" evidence="1">
    <location>
        <begin position="94"/>
        <end position="111"/>
    </location>
</feature>
<gene>
    <name evidence="3" type="ORF">Hgul01_02614</name>
</gene>
<feature type="transmembrane region" description="Helical" evidence="1">
    <location>
        <begin position="262"/>
        <end position="291"/>
    </location>
</feature>
<feature type="domain" description="DUF4401" evidence="2">
    <location>
        <begin position="33"/>
        <end position="346"/>
    </location>
</feature>
<accession>A0ABP9X043</accession>
<keyword evidence="1" id="KW-1133">Transmembrane helix</keyword>
<sequence>MSTARYSLRQLFADLELEPPTFVLAAQPPSDDPWYMRIFAGIGAWFAALMFLTFLGITSIITNEFGALVVGLGLCAAALGINRRNQPSTFLRQLALAISITGQLLAISGWTEIVDSLIVAALGVIVLEIALFVAHRDFTQRLISTLAVITAIHVIAADLSNWVESFNYMYLLLSVMIISFALLMWSEPKIHEDQLWSSASPIAYGILLFMGISSLLINFSWDEFVGRGSFFILPAIVAIICLGTTIWMIVNEFEYKLGLIQLGCIGLGLLFITFVGINTPAIIIALLIILLSYWRGYPVMFGFGCLALIGALSLYYYNLNILLLYKSIILFGTGMILLVIRALVLKLNQKEAV</sequence>
<keyword evidence="1" id="KW-0472">Membrane</keyword>
<feature type="transmembrane region" description="Helical" evidence="1">
    <location>
        <begin position="323"/>
        <end position="344"/>
    </location>
</feature>